<dbReference type="RefSeq" id="WP_289831642.1">
    <property type="nucleotide sequence ID" value="NZ_JAUEDK010000050.1"/>
</dbReference>
<name>A0ABT7XT97_9NEIS</name>
<dbReference type="Pfam" id="PF02219">
    <property type="entry name" value="MTHFR"/>
    <property type="match status" value="1"/>
</dbReference>
<protein>
    <recommendedName>
        <fullName evidence="9">Methylenetetrahydrofolate reductase</fullName>
    </recommendedName>
</protein>
<dbReference type="PANTHER" id="PTHR45754">
    <property type="entry name" value="METHYLENETETRAHYDROFOLATE REDUCTASE"/>
    <property type="match status" value="1"/>
</dbReference>
<evidence type="ECO:0000313" key="10">
    <source>
        <dbReference type="EMBL" id="MDN0077014.1"/>
    </source>
</evidence>
<comment type="cofactor">
    <cofactor evidence="1 9">
        <name>FAD</name>
        <dbReference type="ChEBI" id="CHEBI:57692"/>
    </cofactor>
</comment>
<evidence type="ECO:0000256" key="9">
    <source>
        <dbReference type="RuleBase" id="RU003862"/>
    </source>
</evidence>
<dbReference type="GO" id="GO:0004489">
    <property type="term" value="F:methylenetetrahydrofolate reductase [NAD(P)H] activity"/>
    <property type="evidence" value="ECO:0007669"/>
    <property type="project" value="UniProtKB-EC"/>
</dbReference>
<keyword evidence="5 9" id="KW-0274">FAD</keyword>
<evidence type="ECO:0000313" key="11">
    <source>
        <dbReference type="Proteomes" id="UP001168540"/>
    </source>
</evidence>
<keyword evidence="11" id="KW-1185">Reference proteome</keyword>
<keyword evidence="4 9" id="KW-0285">Flavoprotein</keyword>
<comment type="pathway">
    <text evidence="2 9">One-carbon metabolism; tetrahydrofolate interconversion.</text>
</comment>
<comment type="catalytic activity">
    <reaction evidence="8">
        <text>(6S)-5-methyl-5,6,7,8-tetrahydrofolate + NAD(+) = (6R)-5,10-methylene-5,6,7,8-tetrahydrofolate + NADH + H(+)</text>
        <dbReference type="Rhea" id="RHEA:19821"/>
        <dbReference type="ChEBI" id="CHEBI:15378"/>
        <dbReference type="ChEBI" id="CHEBI:15636"/>
        <dbReference type="ChEBI" id="CHEBI:18608"/>
        <dbReference type="ChEBI" id="CHEBI:57540"/>
        <dbReference type="ChEBI" id="CHEBI:57945"/>
        <dbReference type="EC" id="1.5.1.54"/>
    </reaction>
    <physiologicalReaction direction="right-to-left" evidence="8">
        <dbReference type="Rhea" id="RHEA:19823"/>
    </physiologicalReaction>
</comment>
<dbReference type="Gene3D" id="3.20.20.220">
    <property type="match status" value="1"/>
</dbReference>
<evidence type="ECO:0000256" key="8">
    <source>
        <dbReference type="ARBA" id="ARBA00048628"/>
    </source>
</evidence>
<dbReference type="InterPro" id="IPR003171">
    <property type="entry name" value="Mehydrof_redctse-like"/>
</dbReference>
<evidence type="ECO:0000256" key="7">
    <source>
        <dbReference type="ARBA" id="ARBA00034478"/>
    </source>
</evidence>
<evidence type="ECO:0000256" key="3">
    <source>
        <dbReference type="ARBA" id="ARBA00006743"/>
    </source>
</evidence>
<dbReference type="EMBL" id="JAUEDK010000050">
    <property type="protein sequence ID" value="MDN0077014.1"/>
    <property type="molecule type" value="Genomic_DNA"/>
</dbReference>
<evidence type="ECO:0000256" key="1">
    <source>
        <dbReference type="ARBA" id="ARBA00001974"/>
    </source>
</evidence>
<comment type="pathway">
    <text evidence="7">Amino-acid biosynthesis; L-methionine biosynthesis via de novo pathway.</text>
</comment>
<proteinExistence type="inferred from homology"/>
<evidence type="ECO:0000256" key="4">
    <source>
        <dbReference type="ARBA" id="ARBA00022630"/>
    </source>
</evidence>
<gene>
    <name evidence="10" type="ORF">QU481_19405</name>
</gene>
<evidence type="ECO:0000256" key="6">
    <source>
        <dbReference type="ARBA" id="ARBA00023002"/>
    </source>
</evidence>
<dbReference type="SUPFAM" id="SSF51730">
    <property type="entry name" value="FAD-linked oxidoreductase"/>
    <property type="match status" value="1"/>
</dbReference>
<comment type="similarity">
    <text evidence="3 9">Belongs to the methylenetetrahydrofolate reductase family.</text>
</comment>
<organism evidence="10 11">
    <name type="scientific">Crenobacter oryzisoli</name>
    <dbReference type="NCBI Taxonomy" id="3056844"/>
    <lineage>
        <taxon>Bacteria</taxon>
        <taxon>Pseudomonadati</taxon>
        <taxon>Pseudomonadota</taxon>
        <taxon>Betaproteobacteria</taxon>
        <taxon>Neisseriales</taxon>
        <taxon>Neisseriaceae</taxon>
        <taxon>Crenobacter</taxon>
    </lineage>
</organism>
<evidence type="ECO:0000256" key="5">
    <source>
        <dbReference type="ARBA" id="ARBA00022827"/>
    </source>
</evidence>
<dbReference type="Proteomes" id="UP001168540">
    <property type="component" value="Unassembled WGS sequence"/>
</dbReference>
<dbReference type="CDD" id="cd00537">
    <property type="entry name" value="MTHFR"/>
    <property type="match status" value="1"/>
</dbReference>
<sequence>MTIPFSIELYPPAHQQAAVQLAASLPRLMALGPEYFSVTYGAGGSTRERTVELVEQLHHTGVSVAPHLSAIGASRDEVHALLARYRELGLTRLFALRGDAPSGMGGRGDFTYASDLVRFIRDEAGSELEIAVAAYPEGHPQARSPAADLAALKAKQDAGASVAVTQYFFNADAFLHLRDACSKNGIRLPLIPGVLPLTRYTGTARLAETRGIELPRWMARKLASLGDDTAAVRAFGLDVTTQLCERLIAEGVPGLHFFSLNQAGAVEALCQRLGLGATSPAALSG</sequence>
<dbReference type="InterPro" id="IPR029041">
    <property type="entry name" value="FAD-linked_oxidoreductase-like"/>
</dbReference>
<keyword evidence="6 9" id="KW-0560">Oxidoreductase</keyword>
<comment type="caution">
    <text evidence="10">The sequence shown here is derived from an EMBL/GenBank/DDBJ whole genome shotgun (WGS) entry which is preliminary data.</text>
</comment>
<evidence type="ECO:0000256" key="2">
    <source>
        <dbReference type="ARBA" id="ARBA00004777"/>
    </source>
</evidence>
<dbReference type="PANTHER" id="PTHR45754:SF3">
    <property type="entry name" value="METHYLENETETRAHYDROFOLATE REDUCTASE (NADPH)"/>
    <property type="match status" value="1"/>
</dbReference>
<reference evidence="10" key="1">
    <citation type="submission" date="2023-06" db="EMBL/GenBank/DDBJ databases">
        <authorList>
            <person name="Zhang S."/>
        </authorList>
    </citation>
    <scope>NUCLEOTIDE SEQUENCE</scope>
    <source>
        <strain evidence="10">SG2303</strain>
    </source>
</reference>
<accession>A0ABT7XT97</accession>